<dbReference type="EMBL" id="CP115450">
    <property type="protein sequence ID" value="WBP85091.1"/>
    <property type="molecule type" value="Genomic_DNA"/>
</dbReference>
<dbReference type="SUPFAM" id="SSF56214">
    <property type="entry name" value="4'-phosphopantetheinyl transferase"/>
    <property type="match status" value="1"/>
</dbReference>
<dbReference type="GO" id="GO:0008897">
    <property type="term" value="F:holo-[acyl-carrier-protein] synthase activity"/>
    <property type="evidence" value="ECO:0007669"/>
    <property type="project" value="UniProtKB-EC"/>
</dbReference>
<dbReference type="NCBIfam" id="TIGR00556">
    <property type="entry name" value="pantethn_trn"/>
    <property type="match status" value="1"/>
</dbReference>
<evidence type="ECO:0000313" key="11">
    <source>
        <dbReference type="Proteomes" id="UP001212821"/>
    </source>
</evidence>
<evidence type="ECO:0000256" key="6">
    <source>
        <dbReference type="ARBA" id="ARBA00023098"/>
    </source>
</evidence>
<keyword evidence="3 8" id="KW-0479">Metal-binding</keyword>
<feature type="binding site" evidence="8">
    <location>
        <position position="19"/>
    </location>
    <ligand>
        <name>Mg(2+)</name>
        <dbReference type="ChEBI" id="CHEBI:18420"/>
    </ligand>
</feature>
<evidence type="ECO:0000256" key="2">
    <source>
        <dbReference type="ARBA" id="ARBA00022679"/>
    </source>
</evidence>
<dbReference type="InterPro" id="IPR037143">
    <property type="entry name" value="4-PPantetheinyl_Trfase_dom_sf"/>
</dbReference>
<organism evidence="10 11">
    <name type="scientific">Kitasatospora cathayae</name>
    <dbReference type="NCBI Taxonomy" id="3004092"/>
    <lineage>
        <taxon>Bacteria</taxon>
        <taxon>Bacillati</taxon>
        <taxon>Actinomycetota</taxon>
        <taxon>Actinomycetes</taxon>
        <taxon>Kitasatosporales</taxon>
        <taxon>Streptomycetaceae</taxon>
        <taxon>Kitasatospora</taxon>
    </lineage>
</organism>
<dbReference type="EC" id="2.7.8.7" evidence="8"/>
<proteinExistence type="inferred from homology"/>
<keyword evidence="2 8" id="KW-0808">Transferase</keyword>
<keyword evidence="11" id="KW-1185">Reference proteome</keyword>
<comment type="subcellular location">
    <subcellularLocation>
        <location evidence="8">Cytoplasm</location>
    </subcellularLocation>
</comment>
<name>A0ABY7PXK0_9ACTN</name>
<protein>
    <recommendedName>
        <fullName evidence="8">Holo-[acyl-carrier-protein] synthase</fullName>
        <shortName evidence="8">Holo-ACP synthase</shortName>
        <ecNumber evidence="8">2.7.8.7</ecNumber>
    </recommendedName>
    <alternativeName>
        <fullName evidence="8">4'-phosphopantetheinyl transferase AcpS</fullName>
    </alternativeName>
</protein>
<keyword evidence="7 8" id="KW-0275">Fatty acid biosynthesis</keyword>
<evidence type="ECO:0000256" key="4">
    <source>
        <dbReference type="ARBA" id="ARBA00022832"/>
    </source>
</evidence>
<evidence type="ECO:0000256" key="1">
    <source>
        <dbReference type="ARBA" id="ARBA00022516"/>
    </source>
</evidence>
<reference evidence="11" key="1">
    <citation type="submission" date="2022-12" db="EMBL/GenBank/DDBJ databases">
        <authorList>
            <person name="Mo P."/>
        </authorList>
    </citation>
    <scope>NUCLEOTIDE SEQUENCE [LARGE SCALE GENOMIC DNA]</scope>
    <source>
        <strain evidence="11">HUAS 3-15</strain>
    </source>
</reference>
<dbReference type="InterPro" id="IPR008278">
    <property type="entry name" value="4-PPantetheinyl_Trfase_dom"/>
</dbReference>
<keyword evidence="6 8" id="KW-0443">Lipid metabolism</keyword>
<evidence type="ECO:0000256" key="8">
    <source>
        <dbReference type="HAMAP-Rule" id="MF_00101"/>
    </source>
</evidence>
<comment type="function">
    <text evidence="8">Transfers the 4'-phosphopantetheine moiety from coenzyme A to a Ser of acyl-carrier-protein.</text>
</comment>
<feature type="binding site" evidence="8">
    <location>
        <position position="69"/>
    </location>
    <ligand>
        <name>Mg(2+)</name>
        <dbReference type="ChEBI" id="CHEBI:18420"/>
    </ligand>
</feature>
<evidence type="ECO:0000256" key="5">
    <source>
        <dbReference type="ARBA" id="ARBA00022842"/>
    </source>
</evidence>
<keyword evidence="5 8" id="KW-0460">Magnesium</keyword>
<sequence length="138" mass="14443">MTAAAAPGPPAGWANLGMDIVSAGRVRAMIDEHGEVFLLRMLTERELADCHTVDGLDILAVCGRIAAKEAAFKTLRVADSILPWLDIEVRRAPGGWPLIELHGRAEALAARAGISGITVSISHDVDYAVAVGAPVPVA</sequence>
<comment type="similarity">
    <text evidence="8">Belongs to the P-Pant transferase superfamily. AcpS family.</text>
</comment>
<keyword evidence="8" id="KW-0963">Cytoplasm</keyword>
<gene>
    <name evidence="8 10" type="primary">acpS</name>
    <name evidence="10" type="ORF">O1G21_03990</name>
</gene>
<dbReference type="InterPro" id="IPR004568">
    <property type="entry name" value="Ppantetheine-prot_Trfase_dom"/>
</dbReference>
<comment type="cofactor">
    <cofactor evidence="8">
        <name>Mg(2+)</name>
        <dbReference type="ChEBI" id="CHEBI:18420"/>
    </cofactor>
</comment>
<dbReference type="Proteomes" id="UP001212821">
    <property type="component" value="Chromosome"/>
</dbReference>
<keyword evidence="4 8" id="KW-0276">Fatty acid metabolism</keyword>
<dbReference type="Gene3D" id="3.90.470.20">
    <property type="entry name" value="4'-phosphopantetheinyl transferase domain"/>
    <property type="match status" value="1"/>
</dbReference>
<comment type="catalytic activity">
    <reaction evidence="8">
        <text>apo-[ACP] + CoA = holo-[ACP] + adenosine 3',5'-bisphosphate + H(+)</text>
        <dbReference type="Rhea" id="RHEA:12068"/>
        <dbReference type="Rhea" id="RHEA-COMP:9685"/>
        <dbReference type="Rhea" id="RHEA-COMP:9690"/>
        <dbReference type="ChEBI" id="CHEBI:15378"/>
        <dbReference type="ChEBI" id="CHEBI:29999"/>
        <dbReference type="ChEBI" id="CHEBI:57287"/>
        <dbReference type="ChEBI" id="CHEBI:58343"/>
        <dbReference type="ChEBI" id="CHEBI:64479"/>
        <dbReference type="EC" id="2.7.8.7"/>
    </reaction>
</comment>
<accession>A0ABY7PXK0</accession>
<dbReference type="RefSeq" id="WP_270140799.1">
    <property type="nucleotide sequence ID" value="NZ_CP115450.1"/>
</dbReference>
<dbReference type="HAMAP" id="MF_00101">
    <property type="entry name" value="AcpS"/>
    <property type="match status" value="1"/>
</dbReference>
<keyword evidence="1 8" id="KW-0444">Lipid biosynthesis</keyword>
<feature type="domain" description="4'-phosphopantetheinyl transferase" evidence="9">
    <location>
        <begin position="16"/>
        <end position="127"/>
    </location>
</feature>
<dbReference type="NCBIfam" id="TIGR00516">
    <property type="entry name" value="acpS"/>
    <property type="match status" value="1"/>
</dbReference>
<evidence type="ECO:0000256" key="7">
    <source>
        <dbReference type="ARBA" id="ARBA00023160"/>
    </source>
</evidence>
<dbReference type="InterPro" id="IPR002582">
    <property type="entry name" value="ACPS"/>
</dbReference>
<evidence type="ECO:0000259" key="9">
    <source>
        <dbReference type="Pfam" id="PF01648"/>
    </source>
</evidence>
<dbReference type="Pfam" id="PF01648">
    <property type="entry name" value="ACPS"/>
    <property type="match status" value="1"/>
</dbReference>
<evidence type="ECO:0000256" key="3">
    <source>
        <dbReference type="ARBA" id="ARBA00022723"/>
    </source>
</evidence>
<evidence type="ECO:0000313" key="10">
    <source>
        <dbReference type="EMBL" id="WBP85091.1"/>
    </source>
</evidence>